<dbReference type="InterPro" id="IPR058256">
    <property type="entry name" value="WLGC"/>
</dbReference>
<keyword evidence="3" id="KW-1185">Reference proteome</keyword>
<proteinExistence type="predicted"/>
<evidence type="ECO:0000313" key="2">
    <source>
        <dbReference type="EMBL" id="EGZ05453.1"/>
    </source>
</evidence>
<dbReference type="AlphaFoldDB" id="G5AFT7"/>
<dbReference type="EMBL" id="JH159166">
    <property type="protein sequence ID" value="EGZ05453.1"/>
    <property type="molecule type" value="Genomic_DNA"/>
</dbReference>
<gene>
    <name evidence="2" type="ORF">PHYSODRAFT_289229</name>
</gene>
<reference evidence="2 3" key="1">
    <citation type="journal article" date="2006" name="Science">
        <title>Phytophthora genome sequences uncover evolutionary origins and mechanisms of pathogenesis.</title>
        <authorList>
            <person name="Tyler B.M."/>
            <person name="Tripathy S."/>
            <person name="Zhang X."/>
            <person name="Dehal P."/>
            <person name="Jiang R.H."/>
            <person name="Aerts A."/>
            <person name="Arredondo F.D."/>
            <person name="Baxter L."/>
            <person name="Bensasson D."/>
            <person name="Beynon J.L."/>
            <person name="Chapman J."/>
            <person name="Damasceno C.M."/>
            <person name="Dorrance A.E."/>
            <person name="Dou D."/>
            <person name="Dickerman A.W."/>
            <person name="Dubchak I.L."/>
            <person name="Garbelotto M."/>
            <person name="Gijzen M."/>
            <person name="Gordon S.G."/>
            <person name="Govers F."/>
            <person name="Grunwald N.J."/>
            <person name="Huang W."/>
            <person name="Ivors K.L."/>
            <person name="Jones R.W."/>
            <person name="Kamoun S."/>
            <person name="Krampis K."/>
            <person name="Lamour K.H."/>
            <person name="Lee M.K."/>
            <person name="McDonald W.H."/>
            <person name="Medina M."/>
            <person name="Meijer H.J."/>
            <person name="Nordberg E.K."/>
            <person name="Maclean D.J."/>
            <person name="Ospina-Giraldo M.D."/>
            <person name="Morris P.F."/>
            <person name="Phuntumart V."/>
            <person name="Putnam N.H."/>
            <person name="Rash S."/>
            <person name="Rose J.K."/>
            <person name="Sakihama Y."/>
            <person name="Salamov A.A."/>
            <person name="Savidor A."/>
            <person name="Scheuring C.F."/>
            <person name="Smith B.M."/>
            <person name="Sobral B.W."/>
            <person name="Terry A."/>
            <person name="Torto-Alalibo T.A."/>
            <person name="Win J."/>
            <person name="Xu Z."/>
            <person name="Zhang H."/>
            <person name="Grigoriev I.V."/>
            <person name="Rokhsar D.S."/>
            <person name="Boore J.L."/>
        </authorList>
    </citation>
    <scope>NUCLEOTIDE SEQUENCE [LARGE SCALE GENOMIC DNA]</scope>
    <source>
        <strain evidence="2 3">P6497</strain>
    </source>
</reference>
<dbReference type="Pfam" id="PF26605">
    <property type="entry name" value="WLGC"/>
    <property type="match status" value="1"/>
</dbReference>
<feature type="domain" description="WLGC" evidence="1">
    <location>
        <begin position="98"/>
        <end position="165"/>
    </location>
</feature>
<sequence length="166" mass="17950">MESLQVIQDLAPLKHLLGFVIFSICPACCNGFLGACDTSDWFCTGNPELGTSASSCLGTDAPRPTAESQAVFQQFAVSMCIRTGFDIARVVDLLSKPQIDVCGGVPFRRCEHPPNSGAFGICMNNRLQVLTCVVNDDYVRLRQVEIERKLGPACDAVKEAWLGCSS</sequence>
<dbReference type="KEGG" id="psoj:PHYSODRAFT_289229"/>
<organism evidence="2 3">
    <name type="scientific">Phytophthora sojae (strain P6497)</name>
    <name type="common">Soybean stem and root rot agent</name>
    <name type="synonym">Phytophthora megasperma f. sp. glycines</name>
    <dbReference type="NCBI Taxonomy" id="1094619"/>
    <lineage>
        <taxon>Eukaryota</taxon>
        <taxon>Sar</taxon>
        <taxon>Stramenopiles</taxon>
        <taxon>Oomycota</taxon>
        <taxon>Peronosporomycetes</taxon>
        <taxon>Peronosporales</taxon>
        <taxon>Peronosporaceae</taxon>
        <taxon>Phytophthora</taxon>
    </lineage>
</organism>
<dbReference type="GeneID" id="20640839"/>
<dbReference type="InParanoid" id="G5AFT7"/>
<evidence type="ECO:0000259" key="1">
    <source>
        <dbReference type="Pfam" id="PF26605"/>
    </source>
</evidence>
<dbReference type="RefSeq" id="XP_009538984.1">
    <property type="nucleotide sequence ID" value="XM_009540689.1"/>
</dbReference>
<evidence type="ECO:0000313" key="3">
    <source>
        <dbReference type="Proteomes" id="UP000002640"/>
    </source>
</evidence>
<name>G5AFT7_PHYSP</name>
<dbReference type="Proteomes" id="UP000002640">
    <property type="component" value="Unassembled WGS sequence"/>
</dbReference>
<protein>
    <recommendedName>
        <fullName evidence="1">WLGC domain-containing protein</fullName>
    </recommendedName>
</protein>
<accession>G5AFT7</accession>